<accession>A0A6J7WB71</accession>
<protein>
    <submittedName>
        <fullName evidence="1">Uncharacterized protein</fullName>
    </submittedName>
</protein>
<organism evidence="1">
    <name type="scientific">uncultured Caudovirales phage</name>
    <dbReference type="NCBI Taxonomy" id="2100421"/>
    <lineage>
        <taxon>Viruses</taxon>
        <taxon>Duplodnaviria</taxon>
        <taxon>Heunggongvirae</taxon>
        <taxon>Uroviricota</taxon>
        <taxon>Caudoviricetes</taxon>
        <taxon>Peduoviridae</taxon>
        <taxon>Maltschvirus</taxon>
        <taxon>Maltschvirus maltsch</taxon>
    </lineage>
</organism>
<proteinExistence type="predicted"/>
<dbReference type="EMBL" id="LR798221">
    <property type="protein sequence ID" value="CAB5194576.1"/>
    <property type="molecule type" value="Genomic_DNA"/>
</dbReference>
<name>A0A6J7WB71_9CAUD</name>
<evidence type="ECO:0000313" key="1">
    <source>
        <dbReference type="EMBL" id="CAB5194576.1"/>
    </source>
</evidence>
<gene>
    <name evidence="1" type="ORF">UFOVP175_7</name>
</gene>
<sequence>MSRYSVEKLVEIFRSAGEQNPLLLAIEQIVDDQLESETNSAILSDLDANGRAYNCGRAASIKDLQLYINTLKSENVDN</sequence>
<reference evidence="1" key="1">
    <citation type="submission" date="2020-05" db="EMBL/GenBank/DDBJ databases">
        <authorList>
            <person name="Chiriac C."/>
            <person name="Salcher M."/>
            <person name="Ghai R."/>
            <person name="Kavagutti S V."/>
        </authorList>
    </citation>
    <scope>NUCLEOTIDE SEQUENCE</scope>
</reference>